<dbReference type="PANTHER" id="PTHR35175:SF2">
    <property type="entry name" value="DUF1289 DOMAIN-CONTAINING PROTEIN"/>
    <property type="match status" value="1"/>
</dbReference>
<evidence type="ECO:0008006" key="3">
    <source>
        <dbReference type="Google" id="ProtNLM"/>
    </source>
</evidence>
<organism evidence="1 2">
    <name type="scientific">Prosthecomicrobium pneumaticum</name>
    <dbReference type="NCBI Taxonomy" id="81895"/>
    <lineage>
        <taxon>Bacteria</taxon>
        <taxon>Pseudomonadati</taxon>
        <taxon>Pseudomonadota</taxon>
        <taxon>Alphaproteobacteria</taxon>
        <taxon>Hyphomicrobiales</taxon>
        <taxon>Kaistiaceae</taxon>
        <taxon>Prosthecomicrobium</taxon>
    </lineage>
</organism>
<dbReference type="EMBL" id="JACHOO010000009">
    <property type="protein sequence ID" value="MBB5754617.1"/>
    <property type="molecule type" value="Genomic_DNA"/>
</dbReference>
<dbReference type="RefSeq" id="WP_183858059.1">
    <property type="nucleotide sequence ID" value="NZ_JACHOO010000009.1"/>
</dbReference>
<accession>A0A7W9FPR7</accession>
<comment type="caution">
    <text evidence="1">The sequence shown here is derived from an EMBL/GenBank/DDBJ whole genome shotgun (WGS) entry which is preliminary data.</text>
</comment>
<dbReference type="PANTHER" id="PTHR35175">
    <property type="entry name" value="DUF1289 DOMAIN-CONTAINING PROTEIN"/>
    <property type="match status" value="1"/>
</dbReference>
<dbReference type="AlphaFoldDB" id="A0A7W9FPR7"/>
<dbReference type="Proteomes" id="UP000523821">
    <property type="component" value="Unassembled WGS sequence"/>
</dbReference>
<gene>
    <name evidence="1" type="ORF">GGQ63_003705</name>
</gene>
<dbReference type="InterPro" id="IPR010710">
    <property type="entry name" value="DUF1289"/>
</dbReference>
<reference evidence="1 2" key="1">
    <citation type="submission" date="2020-08" db="EMBL/GenBank/DDBJ databases">
        <title>Genomic Encyclopedia of Type Strains, Phase IV (KMG-IV): sequencing the most valuable type-strain genomes for metagenomic binning, comparative biology and taxonomic classification.</title>
        <authorList>
            <person name="Goeker M."/>
        </authorList>
    </citation>
    <scope>NUCLEOTIDE SEQUENCE [LARGE SCALE GENOMIC DNA]</scope>
    <source>
        <strain evidence="1 2">DSM 16268</strain>
    </source>
</reference>
<dbReference type="Pfam" id="PF06945">
    <property type="entry name" value="DUF1289"/>
    <property type="match status" value="1"/>
</dbReference>
<proteinExistence type="predicted"/>
<sequence length="57" mass="6065">MVASPCIRLCALDRATGLCAGCGRTIEEIAGWSRMSDEERRMVIARLAERTAPAGAA</sequence>
<evidence type="ECO:0000313" key="1">
    <source>
        <dbReference type="EMBL" id="MBB5754617.1"/>
    </source>
</evidence>
<evidence type="ECO:0000313" key="2">
    <source>
        <dbReference type="Proteomes" id="UP000523821"/>
    </source>
</evidence>
<keyword evidence="2" id="KW-1185">Reference proteome</keyword>
<protein>
    <recommendedName>
        <fullName evidence="3">Fe-S oxidoreductase</fullName>
    </recommendedName>
</protein>
<name>A0A7W9FPR7_9HYPH</name>